<dbReference type="Proteomes" id="UP000244193">
    <property type="component" value="Chromosome"/>
</dbReference>
<dbReference type="KEGG" id="fmg:HYN48_03540"/>
<gene>
    <name evidence="2" type="ORF">HYN48_03540</name>
</gene>
<keyword evidence="3" id="KW-1185">Reference proteome</keyword>
<feature type="chain" id="PRO_5015552894" description="Lipoprotein" evidence="1">
    <location>
        <begin position="28"/>
        <end position="205"/>
    </location>
</feature>
<keyword evidence="1" id="KW-0732">Signal</keyword>
<dbReference type="RefSeq" id="WP_108369819.1">
    <property type="nucleotide sequence ID" value="NZ_CP028811.1"/>
</dbReference>
<feature type="signal peptide" evidence="1">
    <location>
        <begin position="1"/>
        <end position="27"/>
    </location>
</feature>
<dbReference type="EMBL" id="CP028811">
    <property type="protein sequence ID" value="AWA29234.1"/>
    <property type="molecule type" value="Genomic_DNA"/>
</dbReference>
<dbReference type="PROSITE" id="PS51257">
    <property type="entry name" value="PROKAR_LIPOPROTEIN"/>
    <property type="match status" value="1"/>
</dbReference>
<accession>A0A2S0RCC6</accession>
<protein>
    <recommendedName>
        <fullName evidence="4">Lipoprotein</fullName>
    </recommendedName>
</protein>
<evidence type="ECO:0008006" key="4">
    <source>
        <dbReference type="Google" id="ProtNLM"/>
    </source>
</evidence>
<sequence>MFDRFFSKRILLAVLVTASIFSCKSPASSIYGTNKKVETNVIRYLNVFKQHDIDVDKVYFLESDSIININYRVNFLRLFHRNSDYFYFGTAYTTDSTFFFKQTKDKKYGCKEVYESIRNENEFPFHIDGEFKELLSKYKFSTVDNNPLIIKDKKTVILLYHHSMGRLFFKDTKDIRDYASKNKGIQYIILSTDSYDFKNKRFLPS</sequence>
<organism evidence="2 3">
    <name type="scientific">Flavobacterium magnum</name>
    <dbReference type="NCBI Taxonomy" id="2162713"/>
    <lineage>
        <taxon>Bacteria</taxon>
        <taxon>Pseudomonadati</taxon>
        <taxon>Bacteroidota</taxon>
        <taxon>Flavobacteriia</taxon>
        <taxon>Flavobacteriales</taxon>
        <taxon>Flavobacteriaceae</taxon>
        <taxon>Flavobacterium</taxon>
    </lineage>
</organism>
<reference evidence="2 3" key="1">
    <citation type="submission" date="2018-04" db="EMBL/GenBank/DDBJ databases">
        <title>Genome sequencing of Flavobacterium sp. HYN0048.</title>
        <authorList>
            <person name="Yi H."/>
            <person name="Baek C."/>
        </authorList>
    </citation>
    <scope>NUCLEOTIDE SEQUENCE [LARGE SCALE GENOMIC DNA]</scope>
    <source>
        <strain evidence="2 3">HYN0048</strain>
    </source>
</reference>
<dbReference type="OrthoDB" id="1090267at2"/>
<proteinExistence type="predicted"/>
<name>A0A2S0RCC6_9FLAO</name>
<evidence type="ECO:0000313" key="2">
    <source>
        <dbReference type="EMBL" id="AWA29234.1"/>
    </source>
</evidence>
<evidence type="ECO:0000256" key="1">
    <source>
        <dbReference type="SAM" id="SignalP"/>
    </source>
</evidence>
<dbReference type="AlphaFoldDB" id="A0A2S0RCC6"/>
<evidence type="ECO:0000313" key="3">
    <source>
        <dbReference type="Proteomes" id="UP000244193"/>
    </source>
</evidence>